<organism evidence="6 7">
    <name type="scientific">Halopelagius longus</name>
    <dbReference type="NCBI Taxonomy" id="1236180"/>
    <lineage>
        <taxon>Archaea</taxon>
        <taxon>Methanobacteriati</taxon>
        <taxon>Methanobacteriota</taxon>
        <taxon>Stenosarchaea group</taxon>
        <taxon>Halobacteria</taxon>
        <taxon>Halobacteriales</taxon>
        <taxon>Haloferacaceae</taxon>
    </lineage>
</organism>
<dbReference type="SUPFAM" id="SSF51445">
    <property type="entry name" value="(Trans)glycosidases"/>
    <property type="match status" value="1"/>
</dbReference>
<keyword evidence="2" id="KW-0378">Hydrolase</keyword>
<reference evidence="7" key="2">
    <citation type="submission" date="2016-10" db="EMBL/GenBank/DDBJ databases">
        <authorList>
            <person name="Varghese N."/>
            <person name="Submissions S."/>
        </authorList>
    </citation>
    <scope>NUCLEOTIDE SEQUENCE [LARGE SCALE GENOMIC DNA]</scope>
    <source>
        <strain evidence="7">CGMCC 1.12397</strain>
    </source>
</reference>
<sequence>MTDANHAREGGDGVLPNGEQRRWWKEAVVYQIYPRSFNDSNGDGVGDIPGIVEKLDYLEELGVDVIWLNPVYESPHADNGYDIADYRSINEQYGTMADWEELLSGLHERDMRLIMDLVVNHTSDEHEWFERSRSSKDSEYRDYYIWREGRNAEDVDGPVPAIGPEGEAPPNDWRSLFGGPAWAYDEKTGEWYLHLFDPKQPDLNWRNEAVREDIYEMMEWWLRKGIDGFRMDVINLISKPEGLPNVGSETTTVELVANGPNVHEYISEMRDAVLDRDHLTVGEMVGPEMPMEEARRYVTPGPEGDGLSMLFHFEHVVLDRGELMWDVEEWSLTDLKRVFDRWQEGLESEGWNALYLNNHDQPRMVSRFGNDGEYRRESAKLLGTLLHTLQGTPYVYQGEELGMTNYPFSSFDEFRDVATLNRVRRAQKTGEIASFEEVKRGLRNNSRDNARTPMQWSDDRHAGFTDGDPWIAVNSNYSHVNVEDEQRDSESVWHYYRRLFELRDEHDVVAYGDYEPYLRDHERLWLYTRSLGAETLFVTLNFASEPTAFEVPDAVADAVGRAGMGEAEATGANPDVLLANYDVSEAQADSITEGSVELRPWEARVYRL</sequence>
<gene>
    <name evidence="5" type="ORF">DWB78_04075</name>
    <name evidence="6" type="ORF">SAMN05216278_2005</name>
</gene>
<dbReference type="PANTHER" id="PTHR10357">
    <property type="entry name" value="ALPHA-AMYLASE FAMILY MEMBER"/>
    <property type="match status" value="1"/>
</dbReference>
<comment type="similarity">
    <text evidence="1">Belongs to the glycosyl hydrolase 13 family.</text>
</comment>
<dbReference type="EMBL" id="QQST01000001">
    <property type="protein sequence ID" value="RDI70968.1"/>
    <property type="molecule type" value="Genomic_DNA"/>
</dbReference>
<keyword evidence="8" id="KW-1185">Reference proteome</keyword>
<dbReference type="InterPro" id="IPR013780">
    <property type="entry name" value="Glyco_hydro_b"/>
</dbReference>
<dbReference type="InterPro" id="IPR045857">
    <property type="entry name" value="O16G_dom_2"/>
</dbReference>
<dbReference type="GO" id="GO:0009313">
    <property type="term" value="P:oligosaccharide catabolic process"/>
    <property type="evidence" value="ECO:0007669"/>
    <property type="project" value="TreeGrafter"/>
</dbReference>
<evidence type="ECO:0000313" key="6">
    <source>
        <dbReference type="EMBL" id="SDQ56600.1"/>
    </source>
</evidence>
<evidence type="ECO:0000313" key="8">
    <source>
        <dbReference type="Proteomes" id="UP000255421"/>
    </source>
</evidence>
<dbReference type="Gene3D" id="2.60.40.1180">
    <property type="entry name" value="Golgi alpha-mannosidase II"/>
    <property type="match status" value="1"/>
</dbReference>
<keyword evidence="3" id="KW-0326">Glycosidase</keyword>
<dbReference type="PANTHER" id="PTHR10357:SF184">
    <property type="entry name" value="OLIGO-1,6-GLUCOSIDASE 1"/>
    <property type="match status" value="1"/>
</dbReference>
<evidence type="ECO:0000313" key="7">
    <source>
        <dbReference type="Proteomes" id="UP000199289"/>
    </source>
</evidence>
<dbReference type="Proteomes" id="UP000255421">
    <property type="component" value="Unassembled WGS sequence"/>
</dbReference>
<dbReference type="SMART" id="SM00642">
    <property type="entry name" value="Aamy"/>
    <property type="match status" value="1"/>
</dbReference>
<reference evidence="5 8" key="3">
    <citation type="submission" date="2018-07" db="EMBL/GenBank/DDBJ databases">
        <title>Genome sequence of extremly halophilic archaeon Halopelagius longus strain BC12-B1.</title>
        <authorList>
            <person name="Zhang X."/>
        </authorList>
    </citation>
    <scope>NUCLEOTIDE SEQUENCE [LARGE SCALE GENOMIC DNA]</scope>
    <source>
        <strain evidence="5 8">BC12-B1</strain>
    </source>
</reference>
<dbReference type="EMBL" id="FNKQ01000002">
    <property type="protein sequence ID" value="SDQ56600.1"/>
    <property type="molecule type" value="Genomic_DNA"/>
</dbReference>
<feature type="domain" description="Glycosyl hydrolase family 13 catalytic" evidence="4">
    <location>
        <begin position="31"/>
        <end position="451"/>
    </location>
</feature>
<accession>A0A1H1BXV4</accession>
<dbReference type="OrthoDB" id="18347at2157"/>
<evidence type="ECO:0000256" key="3">
    <source>
        <dbReference type="ARBA" id="ARBA00023295"/>
    </source>
</evidence>
<evidence type="ECO:0000259" key="4">
    <source>
        <dbReference type="SMART" id="SM00642"/>
    </source>
</evidence>
<name>A0A1H1BXV4_9EURY</name>
<dbReference type="InterPro" id="IPR017853">
    <property type="entry name" value="GH"/>
</dbReference>
<dbReference type="SUPFAM" id="SSF51011">
    <property type="entry name" value="Glycosyl hydrolase domain"/>
    <property type="match status" value="1"/>
</dbReference>
<dbReference type="FunFam" id="3.90.400.10:FF:000002">
    <property type="entry name" value="Sucrose isomerase"/>
    <property type="match status" value="1"/>
</dbReference>
<dbReference type="FunFam" id="3.20.20.80:FF:000064">
    <property type="entry name" value="Oligo-1,6-glucosidase"/>
    <property type="match status" value="2"/>
</dbReference>
<dbReference type="InterPro" id="IPR006047">
    <property type="entry name" value="GH13_cat_dom"/>
</dbReference>
<evidence type="ECO:0000313" key="5">
    <source>
        <dbReference type="EMBL" id="RDI70968.1"/>
    </source>
</evidence>
<reference evidence="6" key="1">
    <citation type="submission" date="2016-10" db="EMBL/GenBank/DDBJ databases">
        <authorList>
            <person name="de Groot N.N."/>
        </authorList>
    </citation>
    <scope>NUCLEOTIDE SEQUENCE [LARGE SCALE GENOMIC DNA]</scope>
    <source>
        <strain evidence="6">CGMCC 1.12397</strain>
    </source>
</reference>
<proteinExistence type="inferred from homology"/>
<dbReference type="Proteomes" id="UP000199289">
    <property type="component" value="Unassembled WGS sequence"/>
</dbReference>
<dbReference type="Pfam" id="PF00128">
    <property type="entry name" value="Alpha-amylase"/>
    <property type="match status" value="1"/>
</dbReference>
<protein>
    <submittedName>
        <fullName evidence="5">Alpha-glucosidase</fullName>
    </submittedName>
    <submittedName>
        <fullName evidence="6">Oligo-1,6-glucosidase</fullName>
    </submittedName>
</protein>
<dbReference type="Gene3D" id="3.90.400.10">
    <property type="entry name" value="Oligo-1,6-glucosidase, Domain 2"/>
    <property type="match status" value="1"/>
</dbReference>
<dbReference type="Gene3D" id="3.20.20.80">
    <property type="entry name" value="Glycosidases"/>
    <property type="match status" value="1"/>
</dbReference>
<evidence type="ECO:0000256" key="2">
    <source>
        <dbReference type="ARBA" id="ARBA00022801"/>
    </source>
</evidence>
<evidence type="ECO:0000256" key="1">
    <source>
        <dbReference type="ARBA" id="ARBA00008061"/>
    </source>
</evidence>
<dbReference type="GO" id="GO:0004556">
    <property type="term" value="F:alpha-amylase activity"/>
    <property type="evidence" value="ECO:0007669"/>
    <property type="project" value="TreeGrafter"/>
</dbReference>
<dbReference type="RefSeq" id="WP_092536626.1">
    <property type="nucleotide sequence ID" value="NZ_FNKQ01000002.1"/>
</dbReference>
<dbReference type="CDD" id="cd11333">
    <property type="entry name" value="AmyAc_SI_OligoGlu_DGase"/>
    <property type="match status" value="1"/>
</dbReference>
<dbReference type="NCBIfam" id="NF008183">
    <property type="entry name" value="PRK10933.1"/>
    <property type="match status" value="1"/>
</dbReference>
<dbReference type="AlphaFoldDB" id="A0A1H1BXV4"/>